<comment type="caution">
    <text evidence="1">The sequence shown here is derived from an EMBL/GenBank/DDBJ whole genome shotgun (WGS) entry which is preliminary data.</text>
</comment>
<gene>
    <name evidence="1" type="ORF">SKAU_G00177190</name>
</gene>
<dbReference type="AlphaFoldDB" id="A0A9Q1FM66"/>
<accession>A0A9Q1FM66</accession>
<evidence type="ECO:0000313" key="1">
    <source>
        <dbReference type="EMBL" id="KAJ8361194.1"/>
    </source>
</evidence>
<protein>
    <submittedName>
        <fullName evidence="1">Uncharacterized protein</fullName>
    </submittedName>
</protein>
<sequence length="85" mass="9387">MQAAIPSGPGRNGTELPQEWEGIVRHLVDAGRNGIEKKQSRAELYTKVLWHWISGGPQNQTVIYGGQVIQCHDPQTLAYTTTTSL</sequence>
<dbReference type="EMBL" id="JAINUF010000005">
    <property type="protein sequence ID" value="KAJ8361194.1"/>
    <property type="molecule type" value="Genomic_DNA"/>
</dbReference>
<keyword evidence="2" id="KW-1185">Reference proteome</keyword>
<evidence type="ECO:0000313" key="2">
    <source>
        <dbReference type="Proteomes" id="UP001152622"/>
    </source>
</evidence>
<name>A0A9Q1FM66_SYNKA</name>
<dbReference type="Proteomes" id="UP001152622">
    <property type="component" value="Chromosome 5"/>
</dbReference>
<organism evidence="1 2">
    <name type="scientific">Synaphobranchus kaupii</name>
    <name type="common">Kaup's arrowtooth eel</name>
    <dbReference type="NCBI Taxonomy" id="118154"/>
    <lineage>
        <taxon>Eukaryota</taxon>
        <taxon>Metazoa</taxon>
        <taxon>Chordata</taxon>
        <taxon>Craniata</taxon>
        <taxon>Vertebrata</taxon>
        <taxon>Euteleostomi</taxon>
        <taxon>Actinopterygii</taxon>
        <taxon>Neopterygii</taxon>
        <taxon>Teleostei</taxon>
        <taxon>Anguilliformes</taxon>
        <taxon>Synaphobranchidae</taxon>
        <taxon>Synaphobranchus</taxon>
    </lineage>
</organism>
<proteinExistence type="predicted"/>
<reference evidence="1" key="1">
    <citation type="journal article" date="2023" name="Science">
        <title>Genome structures resolve the early diversification of teleost fishes.</title>
        <authorList>
            <person name="Parey E."/>
            <person name="Louis A."/>
            <person name="Montfort J."/>
            <person name="Bouchez O."/>
            <person name="Roques C."/>
            <person name="Iampietro C."/>
            <person name="Lluch J."/>
            <person name="Castinel A."/>
            <person name="Donnadieu C."/>
            <person name="Desvignes T."/>
            <person name="Floi Bucao C."/>
            <person name="Jouanno E."/>
            <person name="Wen M."/>
            <person name="Mejri S."/>
            <person name="Dirks R."/>
            <person name="Jansen H."/>
            <person name="Henkel C."/>
            <person name="Chen W.J."/>
            <person name="Zahm M."/>
            <person name="Cabau C."/>
            <person name="Klopp C."/>
            <person name="Thompson A.W."/>
            <person name="Robinson-Rechavi M."/>
            <person name="Braasch I."/>
            <person name="Lecointre G."/>
            <person name="Bobe J."/>
            <person name="Postlethwait J.H."/>
            <person name="Berthelot C."/>
            <person name="Roest Crollius H."/>
            <person name="Guiguen Y."/>
        </authorList>
    </citation>
    <scope>NUCLEOTIDE SEQUENCE</scope>
    <source>
        <strain evidence="1">WJC10195</strain>
    </source>
</reference>